<dbReference type="PROSITE" id="PS50005">
    <property type="entry name" value="TPR"/>
    <property type="match status" value="2"/>
</dbReference>
<dbReference type="OrthoDB" id="7058953at2"/>
<dbReference type="SMART" id="SM00028">
    <property type="entry name" value="TPR"/>
    <property type="match status" value="2"/>
</dbReference>
<keyword evidence="1" id="KW-0677">Repeat</keyword>
<feature type="signal peptide" evidence="5">
    <location>
        <begin position="1"/>
        <end position="34"/>
    </location>
</feature>
<keyword evidence="5" id="KW-0732">Signal</keyword>
<sequence>MTKNGITPIRSVKNHKLTLILAIGLITGSVTAAAAGQSDSYCQSAGEQNGYDCAKAQSFQAKQSDIDAKLKELNRWMTDEQQAQGKTLVTPDQPESDKLREKIRFNAQLLAGELKQAKKLQSKGDLEGAFDRVNDYLVTNPKDPNGWLLYGISLINQNKLNEAADIFSKLIRLYPDSPEPYNNLAVVYARKGDNEKAVDVLLQAFETHPSYAQVQSNLKAVYAALATQAYNRALDLDTSHKAPRANLGVLDQVYQPASSTLLASAPAQQSVAAASEATAKPAASVSQPAAQVVASAQPKTGLVIEERDKSEGIVPAQQAAEPDTAGDKNGQTGQEKQTATGLASTVDTAEQGTVADNTSIPAKLSTPLKAEIQQMISNWAASWAAQDVQAYLDFYTAEYTPEAGISHKQWVWGRKQRLTAPSFIKVDISDISVAEAGNGTIRSVFRQKYQSDTYQDEVYKTLTLTQENGHWKIATESTL</sequence>
<keyword evidence="8" id="KW-1185">Reference proteome</keyword>
<dbReference type="RefSeq" id="WP_091359968.1">
    <property type="nucleotide sequence ID" value="NZ_AP025284.1"/>
</dbReference>
<feature type="chain" id="PRO_5011766582" evidence="5">
    <location>
        <begin position="35"/>
        <end position="479"/>
    </location>
</feature>
<dbReference type="InterPro" id="IPR051685">
    <property type="entry name" value="Ycf3/AcsC/BcsC/TPR_MFPF"/>
</dbReference>
<keyword evidence="2 3" id="KW-0802">TPR repeat</keyword>
<feature type="repeat" description="TPR" evidence="3">
    <location>
        <begin position="178"/>
        <end position="211"/>
    </location>
</feature>
<dbReference type="PANTHER" id="PTHR44943">
    <property type="entry name" value="CELLULOSE SYNTHASE OPERON PROTEIN C"/>
    <property type="match status" value="1"/>
</dbReference>
<dbReference type="Gene3D" id="1.25.40.10">
    <property type="entry name" value="Tetratricopeptide repeat domain"/>
    <property type="match status" value="1"/>
</dbReference>
<dbReference type="Proteomes" id="UP000198749">
    <property type="component" value="Unassembled WGS sequence"/>
</dbReference>
<dbReference type="SUPFAM" id="SSF54427">
    <property type="entry name" value="NTF2-like"/>
    <property type="match status" value="1"/>
</dbReference>
<feature type="repeat" description="TPR" evidence="3">
    <location>
        <begin position="144"/>
        <end position="177"/>
    </location>
</feature>
<feature type="region of interest" description="Disordered" evidence="4">
    <location>
        <begin position="306"/>
        <end position="354"/>
    </location>
</feature>
<evidence type="ECO:0000256" key="2">
    <source>
        <dbReference type="ARBA" id="ARBA00022803"/>
    </source>
</evidence>
<protein>
    <submittedName>
        <fullName evidence="7">Flp pilus assembly protein TadD, contains TPR repeats</fullName>
    </submittedName>
</protein>
<evidence type="ECO:0000313" key="7">
    <source>
        <dbReference type="EMBL" id="SEQ86259.1"/>
    </source>
</evidence>
<dbReference type="SUPFAM" id="SSF48452">
    <property type="entry name" value="TPR-like"/>
    <property type="match status" value="1"/>
</dbReference>
<dbReference type="EMBL" id="FOGB01000009">
    <property type="protein sequence ID" value="SEQ86259.1"/>
    <property type="molecule type" value="Genomic_DNA"/>
</dbReference>
<dbReference type="InterPro" id="IPR032710">
    <property type="entry name" value="NTF2-like_dom_sf"/>
</dbReference>
<proteinExistence type="predicted"/>
<dbReference type="Pfam" id="PF14559">
    <property type="entry name" value="TPR_19"/>
    <property type="match status" value="1"/>
</dbReference>
<evidence type="ECO:0000256" key="1">
    <source>
        <dbReference type="ARBA" id="ARBA00022737"/>
    </source>
</evidence>
<dbReference type="Pfam" id="PF24125">
    <property type="entry name" value="Cds6_C"/>
    <property type="match status" value="1"/>
</dbReference>
<dbReference type="STRING" id="355243.SAMN03080615_03017"/>
<feature type="domain" description="Cds6 C-terminal" evidence="6">
    <location>
        <begin position="372"/>
        <end position="476"/>
    </location>
</feature>
<evidence type="ECO:0000256" key="5">
    <source>
        <dbReference type="SAM" id="SignalP"/>
    </source>
</evidence>
<evidence type="ECO:0000259" key="6">
    <source>
        <dbReference type="Pfam" id="PF24125"/>
    </source>
</evidence>
<dbReference type="InterPro" id="IPR011990">
    <property type="entry name" value="TPR-like_helical_dom_sf"/>
</dbReference>
<dbReference type="PANTHER" id="PTHR44943:SF8">
    <property type="entry name" value="TPR REPEAT-CONTAINING PROTEIN MJ0263"/>
    <property type="match status" value="1"/>
</dbReference>
<name>A0A1H9JHK0_9GAMM</name>
<dbReference type="InterPro" id="IPR056203">
    <property type="entry name" value="Cds6_C"/>
</dbReference>
<reference evidence="8" key="1">
    <citation type="submission" date="2016-10" db="EMBL/GenBank/DDBJ databases">
        <authorList>
            <person name="Varghese N."/>
            <person name="Submissions S."/>
        </authorList>
    </citation>
    <scope>NUCLEOTIDE SEQUENCE [LARGE SCALE GENOMIC DNA]</scope>
    <source>
        <strain evidence="8">DSM 18887</strain>
    </source>
</reference>
<organism evidence="7 8">
    <name type="scientific">Amphritea atlantica</name>
    <dbReference type="NCBI Taxonomy" id="355243"/>
    <lineage>
        <taxon>Bacteria</taxon>
        <taxon>Pseudomonadati</taxon>
        <taxon>Pseudomonadota</taxon>
        <taxon>Gammaproteobacteria</taxon>
        <taxon>Oceanospirillales</taxon>
        <taxon>Oceanospirillaceae</taxon>
        <taxon>Amphritea</taxon>
    </lineage>
</organism>
<feature type="compositionally biased region" description="Polar residues" evidence="4">
    <location>
        <begin position="329"/>
        <end position="354"/>
    </location>
</feature>
<accession>A0A1H9JHK0</accession>
<evidence type="ECO:0000313" key="8">
    <source>
        <dbReference type="Proteomes" id="UP000198749"/>
    </source>
</evidence>
<dbReference type="Gene3D" id="3.10.450.50">
    <property type="match status" value="1"/>
</dbReference>
<dbReference type="InterPro" id="IPR019734">
    <property type="entry name" value="TPR_rpt"/>
</dbReference>
<gene>
    <name evidence="7" type="ORF">SAMN03080615_03017</name>
</gene>
<evidence type="ECO:0000256" key="3">
    <source>
        <dbReference type="PROSITE-ProRule" id="PRU00339"/>
    </source>
</evidence>
<dbReference type="AlphaFoldDB" id="A0A1H9JHK0"/>
<evidence type="ECO:0000256" key="4">
    <source>
        <dbReference type="SAM" id="MobiDB-lite"/>
    </source>
</evidence>